<gene>
    <name evidence="1" type="ORF">MAR_014414</name>
</gene>
<dbReference type="EMBL" id="CP111026">
    <property type="protein sequence ID" value="WAR28710.1"/>
    <property type="molecule type" value="Genomic_DNA"/>
</dbReference>
<organism evidence="1 2">
    <name type="scientific">Mya arenaria</name>
    <name type="common">Soft-shell clam</name>
    <dbReference type="NCBI Taxonomy" id="6604"/>
    <lineage>
        <taxon>Eukaryota</taxon>
        <taxon>Metazoa</taxon>
        <taxon>Spiralia</taxon>
        <taxon>Lophotrochozoa</taxon>
        <taxon>Mollusca</taxon>
        <taxon>Bivalvia</taxon>
        <taxon>Autobranchia</taxon>
        <taxon>Heteroconchia</taxon>
        <taxon>Euheterodonta</taxon>
        <taxon>Imparidentia</taxon>
        <taxon>Neoheterodontei</taxon>
        <taxon>Myida</taxon>
        <taxon>Myoidea</taxon>
        <taxon>Myidae</taxon>
        <taxon>Mya</taxon>
    </lineage>
</organism>
<proteinExistence type="predicted"/>
<evidence type="ECO:0000313" key="1">
    <source>
        <dbReference type="EMBL" id="WAR28710.1"/>
    </source>
</evidence>
<accession>A0ABY7G3G9</accession>
<dbReference type="Proteomes" id="UP001164746">
    <property type="component" value="Chromosome 15"/>
</dbReference>
<sequence length="115" mass="13014">MQSTSKNASRNQACDKRCAETDQYPGGGTADTYIFSFYTVENVPPSEYSQDIDRNCLLFYYNYSPGHDYYWKSCTLKFITKLLCSSTSILDNNSTAEIHFTSNEYYAKAVGNCVA</sequence>
<reference evidence="1" key="1">
    <citation type="submission" date="2022-11" db="EMBL/GenBank/DDBJ databases">
        <title>Centuries of genome instability and evolution in soft-shell clam transmissible cancer (bioRxiv).</title>
        <authorList>
            <person name="Hart S.F.M."/>
            <person name="Yonemitsu M.A."/>
            <person name="Giersch R.M."/>
            <person name="Beal B.F."/>
            <person name="Arriagada G."/>
            <person name="Davis B.W."/>
            <person name="Ostrander E.A."/>
            <person name="Goff S.P."/>
            <person name="Metzger M.J."/>
        </authorList>
    </citation>
    <scope>NUCLEOTIDE SEQUENCE</scope>
    <source>
        <strain evidence="1">MELC-2E11</strain>
        <tissue evidence="1">Siphon/mantle</tissue>
    </source>
</reference>
<protein>
    <submittedName>
        <fullName evidence="1">Uncharacterized protein</fullName>
    </submittedName>
</protein>
<keyword evidence="2" id="KW-1185">Reference proteome</keyword>
<evidence type="ECO:0000313" key="2">
    <source>
        <dbReference type="Proteomes" id="UP001164746"/>
    </source>
</evidence>
<name>A0ABY7G3G9_MYAAR</name>